<comment type="caution">
    <text evidence="2">The sequence shown here is derived from an EMBL/GenBank/DDBJ whole genome shotgun (WGS) entry which is preliminary data.</text>
</comment>
<keyword evidence="2" id="KW-0489">Methyltransferase</keyword>
<dbReference type="InterPro" id="IPR013216">
    <property type="entry name" value="Methyltransf_11"/>
</dbReference>
<dbReference type="GO" id="GO:0008168">
    <property type="term" value="F:methyltransferase activity"/>
    <property type="evidence" value="ECO:0007669"/>
    <property type="project" value="UniProtKB-KW"/>
</dbReference>
<dbReference type="GO" id="GO:0032259">
    <property type="term" value="P:methylation"/>
    <property type="evidence" value="ECO:0007669"/>
    <property type="project" value="UniProtKB-KW"/>
</dbReference>
<dbReference type="Pfam" id="PF08241">
    <property type="entry name" value="Methyltransf_11"/>
    <property type="match status" value="1"/>
</dbReference>
<keyword evidence="3" id="KW-1185">Reference proteome</keyword>
<feature type="domain" description="Methyltransferase type 11" evidence="1">
    <location>
        <begin position="192"/>
        <end position="235"/>
    </location>
</feature>
<name>A0ABV7KU96_9PROT</name>
<dbReference type="Gene3D" id="2.60.120.620">
    <property type="entry name" value="q2cbj1_9rhob like domain"/>
    <property type="match status" value="1"/>
</dbReference>
<dbReference type="EMBL" id="JBHRTR010000005">
    <property type="protein sequence ID" value="MFC3225948.1"/>
    <property type="molecule type" value="Genomic_DNA"/>
</dbReference>
<dbReference type="SUPFAM" id="SSF53335">
    <property type="entry name" value="S-adenosyl-L-methionine-dependent methyltransferases"/>
    <property type="match status" value="1"/>
</dbReference>
<sequence length="726" mass="81359">MYRAEASGSAILRYDNVHRCVWTALADAHRPRLAEAVLQIGRESTSPLIQATAATALMALGAADPSWLPDRIKAVVKAGRDPFAIFGPDVTRLNDGRPVELAKMVRTIVLAPDPSEAAALIEKLLAAVRPAHGVAAAPGYIAAAVVVNFFYPAKYLNIGGGSSFVHPFWCNLDEVCHPCGGLQLKLSPEFVVPFADGSVDCAYSSHCLEHLDDPTVERVLSEIRRVLRPDGRFVLKLPDFDSIIHNLQQKKADYFQDPAWFFSDVVWSWDTRQIADTLENRFVYLLCGYWNQAWTEAAGGTVGNAIKLGAYNGPPRVAADEVWERTRTSTPHEIAAWLCERALSEAPDAHFNHRNAWSADELCQLLERHGLTPSRLSDETAVQRHEAIPDIGKYAHLSIYLEGVPNGSAHTERSVVEPAQTDRYWDVVPGTNRSAWFPADVADVKPRRYQPGLHQLHAVLWAYHDLAVRQSWANMPESDFSKHGFVSGQTPDRYVSEMEEIFRGEFYRTAISDFRADGIHERLTPSELAALTEHVRYVAPTESQRETIVEFLKELKPLISEQIQSAWRVTNIRCYETDVTFEGGPQDWHSDRLPQSLIKLLIYLSKDEVAVRGSELIDRQGEHVRISGPSGRWLLFDSTDLLHRAPSEGEGPRQIIEVLLCRDFDFDIEFRFGGTNYRAPLCPPSINPFDGVDPENLSPLMKAVMVAARQITELRWQLSVLKDSNN</sequence>
<evidence type="ECO:0000259" key="1">
    <source>
        <dbReference type="Pfam" id="PF08241"/>
    </source>
</evidence>
<evidence type="ECO:0000313" key="2">
    <source>
        <dbReference type="EMBL" id="MFC3225948.1"/>
    </source>
</evidence>
<organism evidence="2 3">
    <name type="scientific">Marinibaculum pumilum</name>
    <dbReference type="NCBI Taxonomy" id="1766165"/>
    <lineage>
        <taxon>Bacteria</taxon>
        <taxon>Pseudomonadati</taxon>
        <taxon>Pseudomonadota</taxon>
        <taxon>Alphaproteobacteria</taxon>
        <taxon>Rhodospirillales</taxon>
        <taxon>Rhodospirillaceae</taxon>
        <taxon>Marinibaculum</taxon>
    </lineage>
</organism>
<reference evidence="3" key="1">
    <citation type="journal article" date="2019" name="Int. J. Syst. Evol. Microbiol.">
        <title>The Global Catalogue of Microorganisms (GCM) 10K type strain sequencing project: providing services to taxonomists for standard genome sequencing and annotation.</title>
        <authorList>
            <consortium name="The Broad Institute Genomics Platform"/>
            <consortium name="The Broad Institute Genome Sequencing Center for Infectious Disease"/>
            <person name="Wu L."/>
            <person name="Ma J."/>
        </authorList>
    </citation>
    <scope>NUCLEOTIDE SEQUENCE [LARGE SCALE GENOMIC DNA]</scope>
    <source>
        <strain evidence="3">KCTC 42964</strain>
    </source>
</reference>
<dbReference type="RefSeq" id="WP_379897692.1">
    <property type="nucleotide sequence ID" value="NZ_JBHRTR010000005.1"/>
</dbReference>
<evidence type="ECO:0000313" key="3">
    <source>
        <dbReference type="Proteomes" id="UP001595528"/>
    </source>
</evidence>
<dbReference type="InterPro" id="IPR029063">
    <property type="entry name" value="SAM-dependent_MTases_sf"/>
</dbReference>
<gene>
    <name evidence="2" type="ORF">ACFOGJ_01810</name>
</gene>
<dbReference type="Proteomes" id="UP001595528">
    <property type="component" value="Unassembled WGS sequence"/>
</dbReference>
<dbReference type="CDD" id="cd02440">
    <property type="entry name" value="AdoMet_MTases"/>
    <property type="match status" value="1"/>
</dbReference>
<accession>A0ABV7KU96</accession>
<dbReference type="Gene3D" id="3.40.50.150">
    <property type="entry name" value="Vaccinia Virus protein VP39"/>
    <property type="match status" value="1"/>
</dbReference>
<protein>
    <submittedName>
        <fullName evidence="2">Class I SAM-dependent methyltransferase</fullName>
    </submittedName>
</protein>
<proteinExistence type="predicted"/>
<keyword evidence="2" id="KW-0808">Transferase</keyword>